<organism evidence="2">
    <name type="scientific">marine metagenome</name>
    <dbReference type="NCBI Taxonomy" id="408172"/>
    <lineage>
        <taxon>unclassified sequences</taxon>
        <taxon>metagenomes</taxon>
        <taxon>ecological metagenomes</taxon>
    </lineage>
</organism>
<reference evidence="2" key="1">
    <citation type="submission" date="2018-05" db="EMBL/GenBank/DDBJ databases">
        <authorList>
            <person name="Lanie J.A."/>
            <person name="Ng W.-L."/>
            <person name="Kazmierczak K.M."/>
            <person name="Andrzejewski T.M."/>
            <person name="Davidsen T.M."/>
            <person name="Wayne K.J."/>
            <person name="Tettelin H."/>
            <person name="Glass J.I."/>
            <person name="Rusch D."/>
            <person name="Podicherti R."/>
            <person name="Tsui H.-C.T."/>
            <person name="Winkler M.E."/>
        </authorList>
    </citation>
    <scope>NUCLEOTIDE SEQUENCE</scope>
</reference>
<feature type="transmembrane region" description="Helical" evidence="1">
    <location>
        <begin position="143"/>
        <end position="169"/>
    </location>
</feature>
<dbReference type="AlphaFoldDB" id="A0A382DG74"/>
<evidence type="ECO:0000313" key="2">
    <source>
        <dbReference type="EMBL" id="SVB37245.1"/>
    </source>
</evidence>
<dbReference type="EMBL" id="UINC01039166">
    <property type="protein sequence ID" value="SVB37245.1"/>
    <property type="molecule type" value="Genomic_DNA"/>
</dbReference>
<feature type="transmembrane region" description="Helical" evidence="1">
    <location>
        <begin position="6"/>
        <end position="31"/>
    </location>
</feature>
<accession>A0A382DG74</accession>
<evidence type="ECO:0000256" key="1">
    <source>
        <dbReference type="SAM" id="Phobius"/>
    </source>
</evidence>
<name>A0A382DG74_9ZZZZ</name>
<feature type="transmembrane region" description="Helical" evidence="1">
    <location>
        <begin position="199"/>
        <end position="217"/>
    </location>
</feature>
<feature type="transmembrane region" description="Helical" evidence="1">
    <location>
        <begin position="113"/>
        <end position="137"/>
    </location>
</feature>
<evidence type="ECO:0008006" key="3">
    <source>
        <dbReference type="Google" id="ProtNLM"/>
    </source>
</evidence>
<sequence length="221" mass="24917">MDLYQFLHFAHVLCVIYWVGTSIGVVGLTIAQKNSDYSYDQRRMLIRLSLDIDIAPRIAMVIITPIGLHLASMNGLLEIPTYVLVLVWLMAFIWLGGEYITHGREHEPFAVKFYITIGVIMAIACLSLMGFGIYALINGWPFLQAWLALKALLLGLVFLVSISMARYYAPLVNVVERLRTEGSTDEIENSICFYINRGLAGSFTLIFLWAAIVYLAINKPF</sequence>
<gene>
    <name evidence="2" type="ORF">METZ01_LOCUS190099</name>
</gene>
<keyword evidence="1" id="KW-1133">Transmembrane helix</keyword>
<feature type="transmembrane region" description="Helical" evidence="1">
    <location>
        <begin position="79"/>
        <end position="101"/>
    </location>
</feature>
<protein>
    <recommendedName>
        <fullName evidence="3">Copper resistance protein D domain-containing protein</fullName>
    </recommendedName>
</protein>
<keyword evidence="1" id="KW-0812">Transmembrane</keyword>
<keyword evidence="1" id="KW-0472">Membrane</keyword>
<proteinExistence type="predicted"/>